<evidence type="ECO:0000313" key="4">
    <source>
        <dbReference type="Proteomes" id="UP000017836"/>
    </source>
</evidence>
<evidence type="ECO:0000313" key="3">
    <source>
        <dbReference type="EMBL" id="ERN17754.1"/>
    </source>
</evidence>
<feature type="region of interest" description="Disordered" evidence="2">
    <location>
        <begin position="124"/>
        <end position="147"/>
    </location>
</feature>
<keyword evidence="4" id="KW-1185">Reference proteome</keyword>
<dbReference type="EMBL" id="KI392311">
    <property type="protein sequence ID" value="ERN17754.1"/>
    <property type="molecule type" value="Genomic_DNA"/>
</dbReference>
<sequence>MKRQLRTAYLSEGRTSDGEVASLRAERDSVARERDSIAEDLKSLRWEFEGMREAKDMAVAEHDSIRKELERVRAELKRARSVMTSSIVVPTLPEPSPILIGDLDRRLVRKDVVLDRYRMERVRPRLEEEGESGARTPVVEEDSGSRM</sequence>
<reference evidence="4" key="1">
    <citation type="journal article" date="2013" name="Science">
        <title>The Amborella genome and the evolution of flowering plants.</title>
        <authorList>
            <consortium name="Amborella Genome Project"/>
        </authorList>
    </citation>
    <scope>NUCLEOTIDE SEQUENCE [LARGE SCALE GENOMIC DNA]</scope>
</reference>
<protein>
    <submittedName>
        <fullName evidence="3">Uncharacterized protein</fullName>
    </submittedName>
</protein>
<dbReference type="Proteomes" id="UP000017836">
    <property type="component" value="Unassembled WGS sequence"/>
</dbReference>
<keyword evidence="1" id="KW-0175">Coiled coil</keyword>
<name>U5D5N2_AMBTC</name>
<dbReference type="Gramene" id="ERN17754">
    <property type="protein sequence ID" value="ERN17754"/>
    <property type="gene ID" value="AMTR_s00047p00091130"/>
</dbReference>
<organism evidence="3 4">
    <name type="scientific">Amborella trichopoda</name>
    <dbReference type="NCBI Taxonomy" id="13333"/>
    <lineage>
        <taxon>Eukaryota</taxon>
        <taxon>Viridiplantae</taxon>
        <taxon>Streptophyta</taxon>
        <taxon>Embryophyta</taxon>
        <taxon>Tracheophyta</taxon>
        <taxon>Spermatophyta</taxon>
        <taxon>Magnoliopsida</taxon>
        <taxon>Amborellales</taxon>
        <taxon>Amborellaceae</taxon>
        <taxon>Amborella</taxon>
    </lineage>
</organism>
<feature type="coiled-coil region" evidence="1">
    <location>
        <begin position="55"/>
        <end position="82"/>
    </location>
</feature>
<accession>U5D5N2</accession>
<evidence type="ECO:0000256" key="1">
    <source>
        <dbReference type="SAM" id="Coils"/>
    </source>
</evidence>
<gene>
    <name evidence="3" type="ORF">AMTR_s00047p00091130</name>
</gene>
<dbReference type="AlphaFoldDB" id="U5D5N2"/>
<feature type="region of interest" description="Disordered" evidence="2">
    <location>
        <begin position="1"/>
        <end position="25"/>
    </location>
</feature>
<dbReference type="HOGENOM" id="CLU_154102_0_0_1"/>
<evidence type="ECO:0000256" key="2">
    <source>
        <dbReference type="SAM" id="MobiDB-lite"/>
    </source>
</evidence>
<proteinExistence type="predicted"/>